<keyword evidence="1" id="KW-0472">Membrane</keyword>
<accession>A0A182RVX7</accession>
<proteinExistence type="predicted"/>
<protein>
    <recommendedName>
        <fullName evidence="3">L-Fucosyltransferase</fullName>
    </recommendedName>
</protein>
<reference evidence="2" key="1">
    <citation type="submission" date="2020-05" db="UniProtKB">
        <authorList>
            <consortium name="EnsemblMetazoa"/>
        </authorList>
    </citation>
    <scope>IDENTIFICATION</scope>
    <source>
        <strain evidence="2">FUMOZ</strain>
    </source>
</reference>
<keyword evidence="1" id="KW-1133">Transmembrane helix</keyword>
<dbReference type="AlphaFoldDB" id="A0A182RVX7"/>
<sequence>MLRHLVNVLRYMLQAIRKNIKPLILIASFLTFIWLIADTVHRPEFVRHASKHTFHFGNHSKNLDERWDQRSVEQFLYLLEIDINATSGPENGPVSEACQSKNTLLFTAFAGSTVSENLWHYFSLIAIQNSLMSVASTERIQVLLTGTARTELSLIFASIPFEVIDLDTIRCYYMPAACILNSDTNIELAADKNQLYILNNQAKRVEEIVKVSWEQQRQFFNIRPETQNTVYDLLKELRQRAKLYGDEDDVSNLQLVGVHIREEDALPFEYYYRAITFQRKMHDSGLLFFVVICENPTGEICTMLNAQSERIEVMPEHDEIDVDFALMMICNHTIVSNERDIFPPLLRGVGNTVVFGQPNDGSRYANELANYLENWYSIV</sequence>
<dbReference type="STRING" id="62324.A0A182RVX7"/>
<dbReference type="EnsemblMetazoa" id="AFUN010437-RA">
    <property type="protein sequence ID" value="AFUN010437-PA"/>
    <property type="gene ID" value="AFUN010437"/>
</dbReference>
<evidence type="ECO:0008006" key="3">
    <source>
        <dbReference type="Google" id="ProtNLM"/>
    </source>
</evidence>
<name>A0A182RVX7_ANOFN</name>
<keyword evidence="1" id="KW-0812">Transmembrane</keyword>
<evidence type="ECO:0000313" key="2">
    <source>
        <dbReference type="EnsemblMetazoa" id="AFUN010437-PA"/>
    </source>
</evidence>
<feature type="transmembrane region" description="Helical" evidence="1">
    <location>
        <begin position="20"/>
        <end position="37"/>
    </location>
</feature>
<dbReference type="VEuPathDB" id="VectorBase:AFUN2_006081"/>
<evidence type="ECO:0000256" key="1">
    <source>
        <dbReference type="SAM" id="Phobius"/>
    </source>
</evidence>
<organism evidence="2">
    <name type="scientific">Anopheles funestus</name>
    <name type="common">African malaria mosquito</name>
    <dbReference type="NCBI Taxonomy" id="62324"/>
    <lineage>
        <taxon>Eukaryota</taxon>
        <taxon>Metazoa</taxon>
        <taxon>Ecdysozoa</taxon>
        <taxon>Arthropoda</taxon>
        <taxon>Hexapoda</taxon>
        <taxon>Insecta</taxon>
        <taxon>Pterygota</taxon>
        <taxon>Neoptera</taxon>
        <taxon>Endopterygota</taxon>
        <taxon>Diptera</taxon>
        <taxon>Nematocera</taxon>
        <taxon>Culicoidea</taxon>
        <taxon>Culicidae</taxon>
        <taxon>Anophelinae</taxon>
        <taxon>Anopheles</taxon>
    </lineage>
</organism>
<dbReference type="VEuPathDB" id="VectorBase:AFUN010437"/>